<evidence type="ECO:0000256" key="3">
    <source>
        <dbReference type="PROSITE-ProRule" id="PRU00339"/>
    </source>
</evidence>
<protein>
    <submittedName>
        <fullName evidence="4">Tetratricopeptide repeat protein</fullName>
    </submittedName>
</protein>
<dbReference type="RefSeq" id="WP_207162919.1">
    <property type="nucleotide sequence ID" value="NZ_CP071382.1"/>
</dbReference>
<dbReference type="SUPFAM" id="SSF48452">
    <property type="entry name" value="TPR-like"/>
    <property type="match status" value="3"/>
</dbReference>
<dbReference type="PROSITE" id="PS50005">
    <property type="entry name" value="TPR"/>
    <property type="match status" value="2"/>
</dbReference>
<feature type="repeat" description="TPR" evidence="3">
    <location>
        <begin position="5"/>
        <end position="38"/>
    </location>
</feature>
<dbReference type="EMBL" id="CP071382">
    <property type="protein sequence ID" value="QSV45113.1"/>
    <property type="molecule type" value="Genomic_DNA"/>
</dbReference>
<accession>A0ABX7Q1Z3</accession>
<reference evidence="4 5" key="1">
    <citation type="submission" date="2021-03" db="EMBL/GenBank/DDBJ databases">
        <title>Geobacter metallireducens gen. nov. sp. nov., a microorganism capable of coupling the complete oxidation of organic compounds to the reduction of iron and other metals.</title>
        <authorList>
            <person name="Li Y."/>
        </authorList>
    </citation>
    <scope>NUCLEOTIDE SEQUENCE [LARGE SCALE GENOMIC DNA]</scope>
    <source>
        <strain evidence="4 5">Jerry-YX</strain>
    </source>
</reference>
<evidence type="ECO:0000313" key="4">
    <source>
        <dbReference type="EMBL" id="QSV45113.1"/>
    </source>
</evidence>
<sequence length="662" mass="72987">MSSKKDKFLDSAQKFLAKGQIDRALREYEQAVAIDPKDVRVRQKFAELLVRANRKDDALREFEVIGKYYSDNGFYLKAIAVYKQIQKITPSNLDISLTLGSLNEKQGLIGNALAEYKLVFDHYERSNRLIDAVSVLVKMHAVDPENLNIRLKLAETRHRAGLVDDSYHDYIELSRDLRTKGDEATYARVCERIANLFPDRKEFLLSVAENHIRDGKALAAIPILKQIAGDDRWNPKALYLLADAGRAAADHAMTKSAYGQIIKRFPGEIQAIKGFLFSLKAEGNIDEAVRVLRHVEPILLKEEPETLEQFYLTFKDIAPDHAGIADGLRRIRGAADSVEASEAMAEQLPETVATAETSPVVQPEFESVQQPEVSADEAPWEDEIAISFDDEAAAETAGGKSFESLPLTNDDAMPTVDSGADEVRFDDAAPEETHEVEVELADFPPMTDDWLDTAAQDSFAGEVSAGPAAEDLSLDFSDGEIEDIIPPLSLGSPSAKSDKYGLDGLFSAFKKGVGEQLAQDDTESHYSLGIAYKEMGLFDDAIAEFQSAARDQHRLADCITLQGICSREKGDPEKAEEYFRSGLALAELNREERLCLTYELSLLYEMIGDTERALAGYREVVALNPGFRDSLQKVSGLKADGGGEDAADVELVDLDEIEEGAG</sequence>
<dbReference type="SMART" id="SM00028">
    <property type="entry name" value="TPR"/>
    <property type="match status" value="6"/>
</dbReference>
<evidence type="ECO:0000313" key="5">
    <source>
        <dbReference type="Proteomes" id="UP000663651"/>
    </source>
</evidence>
<organism evidence="4 5">
    <name type="scientific">Geobacter benzoatilyticus</name>
    <dbReference type="NCBI Taxonomy" id="2815309"/>
    <lineage>
        <taxon>Bacteria</taxon>
        <taxon>Pseudomonadati</taxon>
        <taxon>Thermodesulfobacteriota</taxon>
        <taxon>Desulfuromonadia</taxon>
        <taxon>Geobacterales</taxon>
        <taxon>Geobacteraceae</taxon>
        <taxon>Geobacter</taxon>
    </lineage>
</organism>
<dbReference type="Pfam" id="PF13432">
    <property type="entry name" value="TPR_16"/>
    <property type="match status" value="1"/>
</dbReference>
<dbReference type="Proteomes" id="UP000663651">
    <property type="component" value="Chromosome"/>
</dbReference>
<keyword evidence="1" id="KW-0677">Repeat</keyword>
<evidence type="ECO:0000256" key="2">
    <source>
        <dbReference type="ARBA" id="ARBA00022803"/>
    </source>
</evidence>
<gene>
    <name evidence="4" type="ORF">JZM60_13330</name>
</gene>
<dbReference type="Pfam" id="PF14559">
    <property type="entry name" value="TPR_19"/>
    <property type="match status" value="1"/>
</dbReference>
<dbReference type="InterPro" id="IPR011990">
    <property type="entry name" value="TPR-like_helical_dom_sf"/>
</dbReference>
<evidence type="ECO:0000256" key="1">
    <source>
        <dbReference type="ARBA" id="ARBA00022737"/>
    </source>
</evidence>
<dbReference type="InterPro" id="IPR019734">
    <property type="entry name" value="TPR_rpt"/>
</dbReference>
<proteinExistence type="predicted"/>
<feature type="repeat" description="TPR" evidence="3">
    <location>
        <begin position="594"/>
        <end position="627"/>
    </location>
</feature>
<name>A0ABX7Q1Z3_9BACT</name>
<dbReference type="Gene3D" id="1.25.40.10">
    <property type="entry name" value="Tetratricopeptide repeat domain"/>
    <property type="match status" value="4"/>
</dbReference>
<keyword evidence="5" id="KW-1185">Reference proteome</keyword>
<keyword evidence="2 3" id="KW-0802">TPR repeat</keyword>
<dbReference type="PANTHER" id="PTHR45586">
    <property type="entry name" value="TPR REPEAT-CONTAINING PROTEIN PA4667"/>
    <property type="match status" value="1"/>
</dbReference>
<dbReference type="PANTHER" id="PTHR45586:SF1">
    <property type="entry name" value="LIPOPOLYSACCHARIDE ASSEMBLY PROTEIN B"/>
    <property type="match status" value="1"/>
</dbReference>
<dbReference type="InterPro" id="IPR051012">
    <property type="entry name" value="CellSynth/LPSAsmb/PSIAsmb"/>
</dbReference>